<dbReference type="Proteomes" id="UP000037185">
    <property type="component" value="Unassembled WGS sequence"/>
</dbReference>
<protein>
    <submittedName>
        <fullName evidence="1">Uncharacterized protein</fullName>
    </submittedName>
</protein>
<name>A0ACC4WHP5_STRFR</name>
<keyword evidence="2" id="KW-1185">Reference proteome</keyword>
<sequence length="139" mass="13916">MSGWDIDVNGVQGVLSKTGEVAGKLETQASSYSDHMESAASSAGTIAGGGEAPEMGLVGAALAEFAMKTQDDLMFVGARAGKSMTGAVDAVKAYNQGDLDMAAAAQREALKAPDLEALKAAQGQNNAGGNGSHGQQAPM</sequence>
<reference evidence="1" key="1">
    <citation type="submission" date="2015-07" db="EMBL/GenBank/DDBJ databases">
        <title>Draft genome sequence of Streptomyces fradiae, a resistant strain to nitron-oligomycin.</title>
        <authorList>
            <person name="Vatlin A.A."/>
            <person name="Bekker O.B."/>
            <person name="Danilenko V.N."/>
        </authorList>
    </citation>
    <scope>NUCLEOTIDE SEQUENCE</scope>
    <source>
        <strain evidence="1">Olg1-1</strain>
    </source>
</reference>
<evidence type="ECO:0000313" key="1">
    <source>
        <dbReference type="EMBL" id="KNE84133.1"/>
    </source>
</evidence>
<dbReference type="EMBL" id="LGSP01000002">
    <property type="protein sequence ID" value="KNE84133.1"/>
    <property type="molecule type" value="Genomic_DNA"/>
</dbReference>
<accession>A0ACC4WHP5</accession>
<comment type="caution">
    <text evidence="1">The sequence shown here is derived from an EMBL/GenBank/DDBJ whole genome shotgun (WGS) entry which is preliminary data.</text>
</comment>
<evidence type="ECO:0000313" key="2">
    <source>
        <dbReference type="Proteomes" id="UP000037185"/>
    </source>
</evidence>
<gene>
    <name evidence="1" type="ORF">ADZ36_01680</name>
</gene>
<proteinExistence type="predicted"/>
<organism evidence="1 2">
    <name type="scientific">Streptomyces fradiae</name>
    <name type="common">Streptomyces roseoflavus</name>
    <dbReference type="NCBI Taxonomy" id="1906"/>
    <lineage>
        <taxon>Bacteria</taxon>
        <taxon>Bacillati</taxon>
        <taxon>Actinomycetota</taxon>
        <taxon>Actinomycetes</taxon>
        <taxon>Kitasatosporales</taxon>
        <taxon>Streptomycetaceae</taxon>
        <taxon>Streptomyces</taxon>
    </lineage>
</organism>